<evidence type="ECO:0000256" key="9">
    <source>
        <dbReference type="SAM" id="MobiDB-lite"/>
    </source>
</evidence>
<proteinExistence type="inferred from homology"/>
<dbReference type="Proteomes" id="UP000069940">
    <property type="component" value="Unassembled WGS sequence"/>
</dbReference>
<keyword evidence="5" id="KW-0653">Protein transport</keyword>
<organism evidence="10 11">
    <name type="scientific">Aedes albopictus</name>
    <name type="common">Asian tiger mosquito</name>
    <name type="synonym">Stegomyia albopicta</name>
    <dbReference type="NCBI Taxonomy" id="7160"/>
    <lineage>
        <taxon>Eukaryota</taxon>
        <taxon>Metazoa</taxon>
        <taxon>Ecdysozoa</taxon>
        <taxon>Arthropoda</taxon>
        <taxon>Hexapoda</taxon>
        <taxon>Insecta</taxon>
        <taxon>Pterygota</taxon>
        <taxon>Neoptera</taxon>
        <taxon>Endopterygota</taxon>
        <taxon>Diptera</taxon>
        <taxon>Nematocera</taxon>
        <taxon>Culicoidea</taxon>
        <taxon>Culicidae</taxon>
        <taxon>Culicinae</taxon>
        <taxon>Aedini</taxon>
        <taxon>Aedes</taxon>
        <taxon>Stegomyia</taxon>
    </lineage>
</organism>
<evidence type="ECO:0000256" key="7">
    <source>
        <dbReference type="ARBA" id="ARBA00023136"/>
    </source>
</evidence>
<evidence type="ECO:0000256" key="6">
    <source>
        <dbReference type="ARBA" id="ARBA00023034"/>
    </source>
</evidence>
<evidence type="ECO:0000313" key="11">
    <source>
        <dbReference type="Proteomes" id="UP000069940"/>
    </source>
</evidence>
<comment type="similarity">
    <text evidence="2">Belongs to the COG1 family.</text>
</comment>
<dbReference type="RefSeq" id="XP_019545118.3">
    <property type="nucleotide sequence ID" value="XM_019689573.3"/>
</dbReference>
<dbReference type="InterPro" id="IPR033370">
    <property type="entry name" value="COG1"/>
</dbReference>
<evidence type="ECO:0000256" key="8">
    <source>
        <dbReference type="SAM" id="Coils"/>
    </source>
</evidence>
<keyword evidence="6" id="KW-0333">Golgi apparatus</keyword>
<sequence>MANVGNLLNINVDKLFEQHSIAEIDQVHKRLQAEVELKREELRTMVGERYRDLLKAADTIGDMRTTASSIIENVDNITSACRKLNDHQLIGFKSVGDQQRTHHTNANSKFHGVIVQIKLLTSLPEMIWSAIDEEDYFVATQLFIFSRHISTGLQLDANSEMMTKFPVAKKQWAVLSQFFFTIKQNCASCLEREDLTPEVAAKCLASLVLLENCQLDHILSLFVQMRLKAYSGVLSENSRYEKVKDKILASLKLLMNTVSLMHECFIGNGMEPGLLVKEMMLVTDESALPTIALIKSEDPKILQTLPDIICKFRPRIALQPLHGELVLKSSQFWLQNVEKIATGQLSNLMNLVTTIKVLHDIKKLSLKVACKPENWSDICEKLSFPESLDFYALFYQPLINSRIKAIIRKCWSEMISSNNNDVQNLVSSLTTDKHLKDLKAFVWSESTEDIPLNLKAALDRSQPASHYLLMKTKAFPPTLVQLASSFDQRIQNLTTDVESFLESSSPSETAQLIEFYSDCSAESVNDLLTAIKTNDSSPSSEKLILHARLLTAYRELCPSLRQCLTPSLMNQAEPTASWQIEGKSVDGGDRWSNISCLLEEESIRFWKLWLEQFVTMWPQLDKQIGYQTLLTEFPLWDTVTIEENDEQNQPVQSTIHIPALPSFPLHKLLHVITSLLNTLVPQTIPKAIVVQVVERIIAYLYDYYRHLAQDEFVRKNQNSALQYYFDLKFVQLLFTGRDRRQLAEPYNQLIGEFKSYIDPFDFDVFYPHVNSNVKRAVQRMQHFFGILVTNGDQLSSLLGTNTGSASVAPVKDKNPNILALSSNSASETWFPLLPIVTKDAAPATAVVAGASAGAVMVESVKSINKAVESSKPPVKEATVNKPRDSTSSSTVTAQNYAKGAAAFFGLDKDWFR</sequence>
<dbReference type="GeneID" id="109415660"/>
<keyword evidence="11" id="KW-1185">Reference proteome</keyword>
<comment type="subcellular location">
    <subcellularLocation>
        <location evidence="1">Golgi apparatus membrane</location>
        <topology evidence="1">Peripheral membrane protein</topology>
    </subcellularLocation>
</comment>
<reference evidence="10" key="2">
    <citation type="submission" date="2025-05" db="UniProtKB">
        <authorList>
            <consortium name="EnsemblMetazoa"/>
        </authorList>
    </citation>
    <scope>IDENTIFICATION</scope>
    <source>
        <strain evidence="10">Foshan</strain>
    </source>
</reference>
<evidence type="ECO:0000256" key="2">
    <source>
        <dbReference type="ARBA" id="ARBA00006653"/>
    </source>
</evidence>
<evidence type="ECO:0000256" key="5">
    <source>
        <dbReference type="ARBA" id="ARBA00022927"/>
    </source>
</evidence>
<name>A0ABM1ZSM3_AEDAL</name>
<evidence type="ECO:0000313" key="10">
    <source>
        <dbReference type="EnsemblMetazoa" id="AALFPA23_021276.P31445"/>
    </source>
</evidence>
<keyword evidence="4" id="KW-0813">Transport</keyword>
<dbReference type="Pfam" id="PF08700">
    <property type="entry name" value="VPS51_Exo84_N"/>
    <property type="match status" value="1"/>
</dbReference>
<evidence type="ECO:0000256" key="1">
    <source>
        <dbReference type="ARBA" id="ARBA00004395"/>
    </source>
</evidence>
<protein>
    <recommendedName>
        <fullName evidence="3">Conserved oligomeric Golgi complex subunit 1</fullName>
    </recommendedName>
</protein>
<dbReference type="EnsemblMetazoa" id="AALFPA23_021276.R31445">
    <property type="protein sequence ID" value="AALFPA23_021276.P31445"/>
    <property type="gene ID" value="AALFPA23_021276"/>
</dbReference>
<evidence type="ECO:0000256" key="4">
    <source>
        <dbReference type="ARBA" id="ARBA00022448"/>
    </source>
</evidence>
<evidence type="ECO:0000256" key="3">
    <source>
        <dbReference type="ARBA" id="ARBA00020978"/>
    </source>
</evidence>
<dbReference type="PANTHER" id="PTHR31658">
    <property type="entry name" value="CONSERVED OLIGOMERIC GOLGI COMPLEX SUBUNIT 1"/>
    <property type="match status" value="1"/>
</dbReference>
<feature type="coiled-coil region" evidence="8">
    <location>
        <begin position="21"/>
        <end position="48"/>
    </location>
</feature>
<keyword evidence="8" id="KW-0175">Coiled coil</keyword>
<accession>A0ABM1ZSM3</accession>
<feature type="region of interest" description="Disordered" evidence="9">
    <location>
        <begin position="867"/>
        <end position="891"/>
    </location>
</feature>
<reference evidence="11" key="1">
    <citation type="journal article" date="2015" name="Proc. Natl. Acad. Sci. U.S.A.">
        <title>Genome sequence of the Asian Tiger mosquito, Aedes albopictus, reveals insights into its biology, genetics, and evolution.</title>
        <authorList>
            <person name="Chen X.G."/>
            <person name="Jiang X."/>
            <person name="Gu J."/>
            <person name="Xu M."/>
            <person name="Wu Y."/>
            <person name="Deng Y."/>
            <person name="Zhang C."/>
            <person name="Bonizzoni M."/>
            <person name="Dermauw W."/>
            <person name="Vontas J."/>
            <person name="Armbruster P."/>
            <person name="Huang X."/>
            <person name="Yang Y."/>
            <person name="Zhang H."/>
            <person name="He W."/>
            <person name="Peng H."/>
            <person name="Liu Y."/>
            <person name="Wu K."/>
            <person name="Chen J."/>
            <person name="Lirakis M."/>
            <person name="Topalis P."/>
            <person name="Van Leeuwen T."/>
            <person name="Hall A.B."/>
            <person name="Jiang X."/>
            <person name="Thorpe C."/>
            <person name="Mueller R.L."/>
            <person name="Sun C."/>
            <person name="Waterhouse R.M."/>
            <person name="Yan G."/>
            <person name="Tu Z.J."/>
            <person name="Fang X."/>
            <person name="James A.A."/>
        </authorList>
    </citation>
    <scope>NUCLEOTIDE SEQUENCE [LARGE SCALE GENOMIC DNA]</scope>
    <source>
        <strain evidence="11">Foshan</strain>
    </source>
</reference>
<dbReference type="PANTHER" id="PTHR31658:SF0">
    <property type="entry name" value="CONSERVED OLIGOMERIC GOLGI COMPLEX SUBUNIT 1"/>
    <property type="match status" value="1"/>
</dbReference>
<keyword evidence="7" id="KW-0472">Membrane</keyword>